<evidence type="ECO:0000256" key="10">
    <source>
        <dbReference type="SAM" id="Phobius"/>
    </source>
</evidence>
<keyword evidence="5 12" id="KW-0808">Transferase</keyword>
<evidence type="ECO:0000259" key="11">
    <source>
        <dbReference type="PROSITE" id="PS50885"/>
    </source>
</evidence>
<dbReference type="PANTHER" id="PTHR41523:SF8">
    <property type="entry name" value="ETHYLENE RESPONSE SENSOR PROTEIN"/>
    <property type="match status" value="1"/>
</dbReference>
<keyword evidence="4" id="KW-0597">Phosphoprotein</keyword>
<name>A0A0P1HA23_9RHOB</name>
<dbReference type="STRING" id="1396826.PHA8399_02245"/>
<feature type="region of interest" description="Disordered" evidence="9">
    <location>
        <begin position="565"/>
        <end position="587"/>
    </location>
</feature>
<dbReference type="GO" id="GO:0007165">
    <property type="term" value="P:signal transduction"/>
    <property type="evidence" value="ECO:0007669"/>
    <property type="project" value="InterPro"/>
</dbReference>
<dbReference type="PANTHER" id="PTHR41523">
    <property type="entry name" value="TWO-COMPONENT SYSTEM SENSOR PROTEIN"/>
    <property type="match status" value="1"/>
</dbReference>
<dbReference type="AlphaFoldDB" id="A0A0P1HA23"/>
<dbReference type="GO" id="GO:0005524">
    <property type="term" value="F:ATP binding"/>
    <property type="evidence" value="ECO:0007669"/>
    <property type="project" value="UniProtKB-KW"/>
</dbReference>
<keyword evidence="10" id="KW-0472">Membrane</keyword>
<dbReference type="GO" id="GO:0004673">
    <property type="term" value="F:protein histidine kinase activity"/>
    <property type="evidence" value="ECO:0007669"/>
    <property type="project" value="UniProtKB-EC"/>
</dbReference>
<dbReference type="Proteomes" id="UP000051326">
    <property type="component" value="Unassembled WGS sequence"/>
</dbReference>
<dbReference type="GO" id="GO:0016020">
    <property type="term" value="C:membrane"/>
    <property type="evidence" value="ECO:0007669"/>
    <property type="project" value="UniProtKB-SubCell"/>
</dbReference>
<dbReference type="InterPro" id="IPR011495">
    <property type="entry name" value="Sig_transdc_His_kin_sub2_dim/P"/>
</dbReference>
<keyword evidence="8" id="KW-0067">ATP-binding</keyword>
<comment type="catalytic activity">
    <reaction evidence="1">
        <text>ATP + protein L-histidine = ADP + protein N-phospho-L-histidine.</text>
        <dbReference type="EC" id="2.7.13.3"/>
    </reaction>
</comment>
<keyword evidence="10" id="KW-1133">Transmembrane helix</keyword>
<evidence type="ECO:0000256" key="4">
    <source>
        <dbReference type="ARBA" id="ARBA00022553"/>
    </source>
</evidence>
<dbReference type="Gene3D" id="3.30.450.20">
    <property type="entry name" value="PAS domain"/>
    <property type="match status" value="1"/>
</dbReference>
<dbReference type="InterPro" id="IPR003660">
    <property type="entry name" value="HAMP_dom"/>
</dbReference>
<evidence type="ECO:0000256" key="6">
    <source>
        <dbReference type="ARBA" id="ARBA00022741"/>
    </source>
</evidence>
<evidence type="ECO:0000256" key="1">
    <source>
        <dbReference type="ARBA" id="ARBA00000085"/>
    </source>
</evidence>
<dbReference type="Gene3D" id="3.30.565.10">
    <property type="entry name" value="Histidine kinase-like ATPase, C-terminal domain"/>
    <property type="match status" value="1"/>
</dbReference>
<keyword evidence="7 12" id="KW-0418">Kinase</keyword>
<feature type="transmembrane region" description="Helical" evidence="10">
    <location>
        <begin position="9"/>
        <end position="30"/>
    </location>
</feature>
<comment type="subcellular location">
    <subcellularLocation>
        <location evidence="2">Membrane</location>
    </subcellularLocation>
</comment>
<organism evidence="12 13">
    <name type="scientific">Leisingera aquaemixtae</name>
    <dbReference type="NCBI Taxonomy" id="1396826"/>
    <lineage>
        <taxon>Bacteria</taxon>
        <taxon>Pseudomonadati</taxon>
        <taxon>Pseudomonadota</taxon>
        <taxon>Alphaproteobacteria</taxon>
        <taxon>Rhodobacterales</taxon>
        <taxon>Roseobacteraceae</taxon>
        <taxon>Leisingera</taxon>
    </lineage>
</organism>
<proteinExistence type="predicted"/>
<reference evidence="12 13" key="1">
    <citation type="submission" date="2015-09" db="EMBL/GenBank/DDBJ databases">
        <authorList>
            <consortium name="Swine Surveillance"/>
        </authorList>
    </citation>
    <scope>NUCLEOTIDE SEQUENCE [LARGE SCALE GENOMIC DNA]</scope>
    <source>
        <strain evidence="12 13">CECT 8399</strain>
    </source>
</reference>
<dbReference type="EMBL" id="CYSR01000022">
    <property type="protein sequence ID" value="CUI00119.1"/>
    <property type="molecule type" value="Genomic_DNA"/>
</dbReference>
<feature type="compositionally biased region" description="Basic and acidic residues" evidence="9">
    <location>
        <begin position="576"/>
        <end position="587"/>
    </location>
</feature>
<feature type="transmembrane region" description="Helical" evidence="10">
    <location>
        <begin position="275"/>
        <end position="298"/>
    </location>
</feature>
<evidence type="ECO:0000313" key="12">
    <source>
        <dbReference type="EMBL" id="CUI00119.1"/>
    </source>
</evidence>
<dbReference type="RefSeq" id="WP_244270211.1">
    <property type="nucleotide sequence ID" value="NZ_CYSR01000022.1"/>
</dbReference>
<accession>A0A0P1HA23</accession>
<dbReference type="EC" id="2.7.13.3" evidence="3"/>
<evidence type="ECO:0000256" key="9">
    <source>
        <dbReference type="SAM" id="MobiDB-lite"/>
    </source>
</evidence>
<evidence type="ECO:0000256" key="5">
    <source>
        <dbReference type="ARBA" id="ARBA00022679"/>
    </source>
</evidence>
<evidence type="ECO:0000256" key="8">
    <source>
        <dbReference type="ARBA" id="ARBA00022840"/>
    </source>
</evidence>
<feature type="domain" description="HAMP" evidence="11">
    <location>
        <begin position="300"/>
        <end position="354"/>
    </location>
</feature>
<evidence type="ECO:0000256" key="7">
    <source>
        <dbReference type="ARBA" id="ARBA00022777"/>
    </source>
</evidence>
<evidence type="ECO:0000256" key="2">
    <source>
        <dbReference type="ARBA" id="ARBA00004370"/>
    </source>
</evidence>
<evidence type="ECO:0000256" key="3">
    <source>
        <dbReference type="ARBA" id="ARBA00012438"/>
    </source>
</evidence>
<dbReference type="InterPro" id="IPR036890">
    <property type="entry name" value="HATPase_C_sf"/>
</dbReference>
<protein>
    <recommendedName>
        <fullName evidence="3">histidine kinase</fullName>
        <ecNumber evidence="3">2.7.13.3</ecNumber>
    </recommendedName>
</protein>
<gene>
    <name evidence="12" type="primary">pdtaS</name>
    <name evidence="12" type="ORF">PHA8399_02245</name>
</gene>
<sequence>MPRLHAGSLLVRLAALMTLALLPLGLIALYQTNAVVEEATRLSHASLLDRTERAAARERELLQRAGGATEGLAAAILPVADDADSCTRLLRAFAEGANPFTFAAFVSLDGSVQCASDGVTRDLSEKWMYLKAQQTTRLSFALGRDLVGGGSSFLLATSPVLRDGILKGYVTIGIPHKVSAAQAGTEAPDTGIQYVTVDAQGEILSASIPEQQAPLALPVSVPRRDLVTLSGDTFFEDSRSGRERFFAVSEILPGQVSVIGSWPVDKAMSAARNPVSLMTLAFPLLMWLAGISVAIFGLQRMVIRHLSALRTAMRRYALGERENPTLDLVAPPREFAEAQQSFNRMVSILSEAERRRELDLEEKTILLREVHHRVKNNLQLVASIMNMQSRNAQTPEARRMLAQLQRRVRGLATIHRSLNTNPDITTVDSRDLIDALISEIGAMIPGAGQELTISTDLVQVPLSQDQGVTLSMLVSEAMTNAVKNAGVPAGGKPEILISLRETAENWLELEITNTKGKPVVAPEDASDGTGIGARLMLAFATQLEGEADTYETEDSYSYRLGFPAAAGAVPPAPPNQDREKHAAGAAT</sequence>
<dbReference type="Pfam" id="PF07568">
    <property type="entry name" value="HisKA_2"/>
    <property type="match status" value="1"/>
</dbReference>
<dbReference type="PROSITE" id="PS50885">
    <property type="entry name" value="HAMP"/>
    <property type="match status" value="1"/>
</dbReference>
<keyword evidence="10" id="KW-0812">Transmembrane</keyword>
<keyword evidence="6" id="KW-0547">Nucleotide-binding</keyword>
<evidence type="ECO:0000313" key="13">
    <source>
        <dbReference type="Proteomes" id="UP000051326"/>
    </source>
</evidence>